<dbReference type="Proteomes" id="UP000045842">
    <property type="component" value="Unassembled WGS sequence"/>
</dbReference>
<evidence type="ECO:0000313" key="3">
    <source>
        <dbReference type="Proteomes" id="UP000045842"/>
    </source>
</evidence>
<dbReference type="PROSITE" id="PS51257">
    <property type="entry name" value="PROKAR_LIPOPROTEIN"/>
    <property type="match status" value="1"/>
</dbReference>
<evidence type="ECO:0000256" key="1">
    <source>
        <dbReference type="SAM" id="MobiDB-lite"/>
    </source>
</evidence>
<feature type="compositionally biased region" description="Polar residues" evidence="1">
    <location>
        <begin position="32"/>
        <end position="47"/>
    </location>
</feature>
<feature type="region of interest" description="Disordered" evidence="1">
    <location>
        <begin position="20"/>
        <end position="50"/>
    </location>
</feature>
<dbReference type="EMBL" id="CSAD01000566">
    <property type="protein sequence ID" value="COW15950.1"/>
    <property type="molecule type" value="Genomic_DNA"/>
</dbReference>
<accession>A0A0U0RNJ5</accession>
<reference evidence="2 3" key="1">
    <citation type="submission" date="2015-03" db="EMBL/GenBank/DDBJ databases">
        <authorList>
            <consortium name="Pathogen Informatics"/>
        </authorList>
    </citation>
    <scope>NUCLEOTIDE SEQUENCE [LARGE SCALE GENOMIC DNA]</scope>
    <source>
        <strain evidence="2 3">G09801536</strain>
    </source>
</reference>
<protein>
    <submittedName>
        <fullName evidence="2">Uncharacterized protein</fullName>
    </submittedName>
</protein>
<name>A0A0U0RNJ5_MYCTX</name>
<evidence type="ECO:0000313" key="2">
    <source>
        <dbReference type="EMBL" id="COW15950.1"/>
    </source>
</evidence>
<dbReference type="AlphaFoldDB" id="A0A0U0RNJ5"/>
<organism evidence="2 3">
    <name type="scientific">Mycobacterium tuberculosis</name>
    <dbReference type="NCBI Taxonomy" id="1773"/>
    <lineage>
        <taxon>Bacteria</taxon>
        <taxon>Bacillati</taxon>
        <taxon>Actinomycetota</taxon>
        <taxon>Actinomycetes</taxon>
        <taxon>Mycobacteriales</taxon>
        <taxon>Mycobacteriaceae</taxon>
        <taxon>Mycobacterium</taxon>
        <taxon>Mycobacterium tuberculosis complex</taxon>
    </lineage>
</organism>
<sequence>MPQGFNRDVEKIIAASAMSSTMPGAAGPAGTGCNTNRSPSTTPTVSRLASKLNGCPPTGAKLSCTAAPESAWPPSPFCAEGTTKHCTAGRISRSGNSAGRAISVNLLSARMATRTICMTVPDISGTVPGTSCSLSGF</sequence>
<gene>
    <name evidence="2" type="ORF">ERS007679_03261</name>
</gene>
<proteinExistence type="predicted"/>